<organism evidence="1 2">
    <name type="scientific">Mycobacterium phage IronMan</name>
    <dbReference type="NCBI Taxonomy" id="2499042"/>
    <lineage>
        <taxon>Viruses</taxon>
        <taxon>Duplodnaviria</taxon>
        <taxon>Heunggongvirae</taxon>
        <taxon>Uroviricota</taxon>
        <taxon>Caudoviricetes</taxon>
        <taxon>Pukovnikvirus</taxon>
        <taxon>Pukovnikvirus ironman</taxon>
    </lineage>
</organism>
<evidence type="ECO:0000313" key="1">
    <source>
        <dbReference type="EMBL" id="AZS08276.1"/>
    </source>
</evidence>
<accession>A0A3S9UDD9</accession>
<dbReference type="Proteomes" id="UP000287856">
    <property type="component" value="Segment"/>
</dbReference>
<name>A0A3S9UDD9_9CAUD</name>
<reference evidence="1 2" key="1">
    <citation type="submission" date="2018-12" db="EMBL/GenBank/DDBJ databases">
        <authorList>
            <person name="Stoner T.H."/>
            <person name="Garlena R.A."/>
            <person name="Russell D.A."/>
            <person name="Pope W.H."/>
            <person name="Jacobs-Sera D."/>
            <person name="Hatfull G.F."/>
        </authorList>
    </citation>
    <scope>NUCLEOTIDE SEQUENCE [LARGE SCALE GENOMIC DNA]</scope>
</reference>
<keyword evidence="2" id="KW-1185">Reference proteome</keyword>
<dbReference type="EMBL" id="MK279857">
    <property type="protein sequence ID" value="AZS08276.1"/>
    <property type="molecule type" value="Genomic_DNA"/>
</dbReference>
<protein>
    <submittedName>
        <fullName evidence="1">Uncharacterized protein</fullName>
    </submittedName>
</protein>
<gene>
    <name evidence="1" type="primary">75</name>
    <name evidence="1" type="ORF">PBI_IRONMAN_75</name>
</gene>
<dbReference type="KEGG" id="vg:64948117"/>
<sequence length="54" mass="5820">MFEVGTEVVDRQFFAEGHAAVGIVRSSSATTAVVEWPDGQEEIVPNDELVTTPT</sequence>
<evidence type="ECO:0000313" key="2">
    <source>
        <dbReference type="Proteomes" id="UP000287856"/>
    </source>
</evidence>
<dbReference type="GeneID" id="64948117"/>
<proteinExistence type="predicted"/>
<dbReference type="RefSeq" id="YP_010064258.1">
    <property type="nucleotide sequence ID" value="NC_054814.1"/>
</dbReference>